<evidence type="ECO:0000313" key="1">
    <source>
        <dbReference type="EMBL" id="CAF4030847.1"/>
    </source>
</evidence>
<reference evidence="1" key="1">
    <citation type="submission" date="2021-02" db="EMBL/GenBank/DDBJ databases">
        <authorList>
            <person name="Nowell W R."/>
        </authorList>
    </citation>
    <scope>NUCLEOTIDE SEQUENCE</scope>
</reference>
<dbReference type="AlphaFoldDB" id="A0A819QH48"/>
<dbReference type="Proteomes" id="UP000663868">
    <property type="component" value="Unassembled WGS sequence"/>
</dbReference>
<name>A0A819QH48_9BILA</name>
<dbReference type="EMBL" id="CAJOBB010003266">
    <property type="protein sequence ID" value="CAF4030847.1"/>
    <property type="molecule type" value="Genomic_DNA"/>
</dbReference>
<accession>A0A819QH48</accession>
<gene>
    <name evidence="1" type="ORF">KXQ929_LOCUS30274</name>
</gene>
<proteinExistence type="predicted"/>
<sequence length="500" mass="57296">MEDFCPDPVSIYSFSNFKLDPPFTLPLIDFALAIDEVLPPQLPNRLDHLVKIIKQSFDVDIQSHQIYDMLLIFKQESKNGKDLLHHNKNIEEELKKYSTNTSNICEYSTSTPFCLPFTILPKSNKCPQCGTHLSSTAKYRIVTLYLANGISTTATVINYSCQARNCSLEVFPNFITNLYDGASYSFTTPEIFSNEKFIYLGGQTAFESLILKQYSCLLSNGHVAFDSFTRAYNELGEGERVRLDRRLFERIFIIYSLIEYQLFMGLNERFKNQPTAFLPRYIYSDIDEFIIKNYDYFYKVFVQFWSSHYSFHPCQLKSEDNNNNNLCSAAIICDGHMKIRRRLCANANVSLILPEHFSPLGCNVSKEEILIDGSIRACGILVMATNCQVIVAFEEILKSESKKQVTQALTNMYTLAPFLPKLVIYDAGCLLAKFILNNFKDESKPNESINNNNNNTGLNILKTARFFIDRFHLTNHKDVNSNILSCAVINSTTIETYRNH</sequence>
<organism evidence="1 2">
    <name type="scientific">Adineta steineri</name>
    <dbReference type="NCBI Taxonomy" id="433720"/>
    <lineage>
        <taxon>Eukaryota</taxon>
        <taxon>Metazoa</taxon>
        <taxon>Spiralia</taxon>
        <taxon>Gnathifera</taxon>
        <taxon>Rotifera</taxon>
        <taxon>Eurotatoria</taxon>
        <taxon>Bdelloidea</taxon>
        <taxon>Adinetida</taxon>
        <taxon>Adinetidae</taxon>
        <taxon>Adineta</taxon>
    </lineage>
</organism>
<evidence type="ECO:0000313" key="2">
    <source>
        <dbReference type="Proteomes" id="UP000663868"/>
    </source>
</evidence>
<comment type="caution">
    <text evidence="1">The sequence shown here is derived from an EMBL/GenBank/DDBJ whole genome shotgun (WGS) entry which is preliminary data.</text>
</comment>
<protein>
    <submittedName>
        <fullName evidence="1">Uncharacterized protein</fullName>
    </submittedName>
</protein>